<name>A0ABW7BAY9_9ACTN</name>
<accession>A0ABW7BAY9</accession>
<proteinExistence type="predicted"/>
<comment type="caution">
    <text evidence="1">The sequence shown here is derived from an EMBL/GenBank/DDBJ whole genome shotgun (WGS) entry which is preliminary data.</text>
</comment>
<sequence>MNLAIDTATNTVRDISNAPTDADASYLALTMHLRPVVDGDTLAGVLSEIADVRRRMDATDCPNLRAYCRNELADLHSEARAIRTALRTAADLHED</sequence>
<keyword evidence="2" id="KW-1185">Reference proteome</keyword>
<gene>
    <name evidence="1" type="ORF">ACGFZB_28915</name>
</gene>
<evidence type="ECO:0000313" key="2">
    <source>
        <dbReference type="Proteomes" id="UP001604267"/>
    </source>
</evidence>
<dbReference type="Proteomes" id="UP001604267">
    <property type="component" value="Unassembled WGS sequence"/>
</dbReference>
<dbReference type="RefSeq" id="WP_392821024.1">
    <property type="nucleotide sequence ID" value="NZ_JBICYV010000015.1"/>
</dbReference>
<organism evidence="1 2">
    <name type="scientific">Streptomyces cinerochromogenes</name>
    <dbReference type="NCBI Taxonomy" id="66422"/>
    <lineage>
        <taxon>Bacteria</taxon>
        <taxon>Bacillati</taxon>
        <taxon>Actinomycetota</taxon>
        <taxon>Actinomycetes</taxon>
        <taxon>Kitasatosporales</taxon>
        <taxon>Streptomycetaceae</taxon>
        <taxon>Streptomyces</taxon>
    </lineage>
</organism>
<dbReference type="EMBL" id="JBICYV010000015">
    <property type="protein sequence ID" value="MFG3014371.1"/>
    <property type="molecule type" value="Genomic_DNA"/>
</dbReference>
<protein>
    <submittedName>
        <fullName evidence="1">Uncharacterized protein</fullName>
    </submittedName>
</protein>
<evidence type="ECO:0000313" key="1">
    <source>
        <dbReference type="EMBL" id="MFG3014371.1"/>
    </source>
</evidence>
<reference evidence="1 2" key="1">
    <citation type="submission" date="2024-10" db="EMBL/GenBank/DDBJ databases">
        <title>The Natural Products Discovery Center: Release of the First 8490 Sequenced Strains for Exploring Actinobacteria Biosynthetic Diversity.</title>
        <authorList>
            <person name="Kalkreuter E."/>
            <person name="Kautsar S.A."/>
            <person name="Yang D."/>
            <person name="Bader C.D."/>
            <person name="Teijaro C.N."/>
            <person name="Fluegel L."/>
            <person name="Davis C.M."/>
            <person name="Simpson J.R."/>
            <person name="Lauterbach L."/>
            <person name="Steele A.D."/>
            <person name="Gui C."/>
            <person name="Meng S."/>
            <person name="Li G."/>
            <person name="Viehrig K."/>
            <person name="Ye F."/>
            <person name="Su P."/>
            <person name="Kiefer A.F."/>
            <person name="Nichols A."/>
            <person name="Cepeda A.J."/>
            <person name="Yan W."/>
            <person name="Fan B."/>
            <person name="Jiang Y."/>
            <person name="Adhikari A."/>
            <person name="Zheng C.-J."/>
            <person name="Schuster L."/>
            <person name="Cowan T.M."/>
            <person name="Smanski M.J."/>
            <person name="Chevrette M.G."/>
            <person name="De Carvalho L.P.S."/>
            <person name="Shen B."/>
        </authorList>
    </citation>
    <scope>NUCLEOTIDE SEQUENCE [LARGE SCALE GENOMIC DNA]</scope>
    <source>
        <strain evidence="1 2">NPDC048320</strain>
    </source>
</reference>